<reference evidence="5" key="1">
    <citation type="submission" date="2022-08" db="EMBL/GenBank/DDBJ databases">
        <authorList>
            <person name="Deng Y."/>
            <person name="Han X.-F."/>
            <person name="Zhang Y.-Q."/>
        </authorList>
    </citation>
    <scope>NUCLEOTIDE SEQUENCE</scope>
    <source>
        <strain evidence="5">CPCC 203386</strain>
    </source>
</reference>
<evidence type="ECO:0000256" key="3">
    <source>
        <dbReference type="ARBA" id="ARBA00023002"/>
    </source>
</evidence>
<accession>A0ABT2H4V2</accession>
<evidence type="ECO:0000313" key="6">
    <source>
        <dbReference type="Proteomes" id="UP001165586"/>
    </source>
</evidence>
<keyword evidence="3" id="KW-0560">Oxidoreductase</keyword>
<dbReference type="InterPro" id="IPR047110">
    <property type="entry name" value="GABD/Sad-like"/>
</dbReference>
<dbReference type="PROSITE" id="PS00070">
    <property type="entry name" value="ALDEHYDE_DEHYDR_CYS"/>
    <property type="match status" value="1"/>
</dbReference>
<evidence type="ECO:0000313" key="5">
    <source>
        <dbReference type="EMBL" id="MCS5734952.1"/>
    </source>
</evidence>
<evidence type="ECO:0000256" key="1">
    <source>
        <dbReference type="ARBA" id="ARBA00009986"/>
    </source>
</evidence>
<comment type="caution">
    <text evidence="5">The sequence shown here is derived from an EMBL/GenBank/DDBJ whole genome shotgun (WGS) entry which is preliminary data.</text>
</comment>
<dbReference type="SUPFAM" id="SSF53720">
    <property type="entry name" value="ALDH-like"/>
    <property type="match status" value="1"/>
</dbReference>
<keyword evidence="6" id="KW-1185">Reference proteome</keyword>
<dbReference type="InterPro" id="IPR015590">
    <property type="entry name" value="Aldehyde_DH_dom"/>
</dbReference>
<dbReference type="InterPro" id="IPR016160">
    <property type="entry name" value="Ald_DH_CS_CYS"/>
</dbReference>
<name>A0ABT2H4V2_9MICO</name>
<dbReference type="InterPro" id="IPR016163">
    <property type="entry name" value="Ald_DH_C"/>
</dbReference>
<dbReference type="RefSeq" id="WP_259539863.1">
    <property type="nucleotide sequence ID" value="NZ_JANLCJ010000005.1"/>
</dbReference>
<organism evidence="5 6">
    <name type="scientific">Herbiconiux daphne</name>
    <dbReference type="NCBI Taxonomy" id="2970914"/>
    <lineage>
        <taxon>Bacteria</taxon>
        <taxon>Bacillati</taxon>
        <taxon>Actinomycetota</taxon>
        <taxon>Actinomycetes</taxon>
        <taxon>Micrococcales</taxon>
        <taxon>Microbacteriaceae</taxon>
        <taxon>Herbiconiux</taxon>
    </lineage>
</organism>
<dbReference type="CDD" id="cd07100">
    <property type="entry name" value="ALDH_SSADH1_GabD1"/>
    <property type="match status" value="1"/>
</dbReference>
<dbReference type="Pfam" id="PF00171">
    <property type="entry name" value="Aldedh"/>
    <property type="match status" value="1"/>
</dbReference>
<keyword evidence="2" id="KW-0521">NADP</keyword>
<evidence type="ECO:0000256" key="2">
    <source>
        <dbReference type="ARBA" id="ARBA00022857"/>
    </source>
</evidence>
<gene>
    <name evidence="5" type="ORF">N1032_14500</name>
</gene>
<dbReference type="EMBL" id="JANLCJ010000005">
    <property type="protein sequence ID" value="MCS5734952.1"/>
    <property type="molecule type" value="Genomic_DNA"/>
</dbReference>
<sequence>MTSHYAVINPATGETLAEYPTITDAELQDAIGSAAAAFEGWSRRVPVADRTALIARVAELHTERRDELAEIAVREMGKPLDQALGEVDFAAAIYQYYVDNGADFLADEPIDLAEGSGSAFIRRGGLGVLLGIMPWNFPYYQVARFAGPNIVAGNTILLKHAPQCPESAAAIARIFDEAAASVGAPAGVYVNIFASNDQIATVIADPRLQGVSVTGSERAGAAVAELAGKNLKKVVLELGGSDPFILLSTDDLDAAVQDAVNARLDNNGQSCNAAKRFIVIDSLYDSFASKFVEVFTAAQPADPMAEGTLLGPLSSAAATERLEEQLGRARTQGATVLASGTPSGNFFPPAVLADVTDAMDAYREEFFGPVAALYKVSSEEEAVRLANDTPFGLGSYVYTTDEEQALRVADAIDAGMVWINLVLGDAAELPFGGVKRSGSGREMGRFAMEEFVNKKLIRVA</sequence>
<dbReference type="Gene3D" id="3.40.309.10">
    <property type="entry name" value="Aldehyde Dehydrogenase, Chain A, domain 2"/>
    <property type="match status" value="1"/>
</dbReference>
<dbReference type="InterPro" id="IPR044148">
    <property type="entry name" value="ALDH_GabD1-like"/>
</dbReference>
<dbReference type="InterPro" id="IPR016161">
    <property type="entry name" value="Ald_DH/histidinol_DH"/>
</dbReference>
<protein>
    <submittedName>
        <fullName evidence="5">NAD-dependent succinate-semialdehyde dehydrogenase</fullName>
    </submittedName>
</protein>
<dbReference type="Gene3D" id="3.40.605.10">
    <property type="entry name" value="Aldehyde Dehydrogenase, Chain A, domain 1"/>
    <property type="match status" value="1"/>
</dbReference>
<dbReference type="PANTHER" id="PTHR43217">
    <property type="entry name" value="SUCCINATE SEMIALDEHYDE DEHYDROGENASE [NAD(P)+] SAD"/>
    <property type="match status" value="1"/>
</dbReference>
<evidence type="ECO:0000259" key="4">
    <source>
        <dbReference type="Pfam" id="PF00171"/>
    </source>
</evidence>
<dbReference type="PANTHER" id="PTHR43217:SF2">
    <property type="entry name" value="SUCCINATE-SEMIALDEHYDE DEHYDROGENASE [NADP(+)]"/>
    <property type="match status" value="1"/>
</dbReference>
<dbReference type="Proteomes" id="UP001165586">
    <property type="component" value="Unassembled WGS sequence"/>
</dbReference>
<feature type="domain" description="Aldehyde dehydrogenase" evidence="4">
    <location>
        <begin position="4"/>
        <end position="456"/>
    </location>
</feature>
<comment type="similarity">
    <text evidence="1">Belongs to the aldehyde dehydrogenase family.</text>
</comment>
<dbReference type="InterPro" id="IPR016162">
    <property type="entry name" value="Ald_DH_N"/>
</dbReference>
<proteinExistence type="inferred from homology"/>